<proteinExistence type="predicted"/>
<dbReference type="Pfam" id="PF14223">
    <property type="entry name" value="Retrotran_gag_2"/>
    <property type="match status" value="1"/>
</dbReference>
<gene>
    <name evidence="5" type="ORF">CEPIT_LOCUS44457</name>
</gene>
<keyword evidence="1" id="KW-0863">Zinc-finger</keyword>
<keyword evidence="6" id="KW-1185">Reference proteome</keyword>
<keyword evidence="1" id="KW-0862">Zinc</keyword>
<dbReference type="InterPro" id="IPR036875">
    <property type="entry name" value="Znf_CCHC_sf"/>
</dbReference>
<evidence type="ECO:0000313" key="5">
    <source>
        <dbReference type="EMBL" id="CAH9148363.1"/>
    </source>
</evidence>
<reference evidence="5" key="1">
    <citation type="submission" date="2022-07" db="EMBL/GenBank/DDBJ databases">
        <authorList>
            <person name="Macas J."/>
            <person name="Novak P."/>
            <person name="Neumann P."/>
        </authorList>
    </citation>
    <scope>NUCLEOTIDE SEQUENCE</scope>
</reference>
<accession>A0AAV0GK71</accession>
<dbReference type="PROSITE" id="PS50158">
    <property type="entry name" value="ZF_CCHC"/>
    <property type="match status" value="2"/>
</dbReference>
<evidence type="ECO:0000259" key="4">
    <source>
        <dbReference type="PROSITE" id="PS50158"/>
    </source>
</evidence>
<feature type="compositionally biased region" description="Basic and acidic residues" evidence="3">
    <location>
        <begin position="301"/>
        <end position="310"/>
    </location>
</feature>
<feature type="region of interest" description="Disordered" evidence="3">
    <location>
        <begin position="301"/>
        <end position="324"/>
    </location>
</feature>
<dbReference type="EMBL" id="CAMAPF010001168">
    <property type="protein sequence ID" value="CAH9148363.1"/>
    <property type="molecule type" value="Genomic_DNA"/>
</dbReference>
<feature type="region of interest" description="Disordered" evidence="3">
    <location>
        <begin position="503"/>
        <end position="579"/>
    </location>
</feature>
<dbReference type="AlphaFoldDB" id="A0AAV0GK71"/>
<dbReference type="Proteomes" id="UP001152523">
    <property type="component" value="Unassembled WGS sequence"/>
</dbReference>
<protein>
    <recommendedName>
        <fullName evidence="4">CCHC-type domain-containing protein</fullName>
    </recommendedName>
</protein>
<evidence type="ECO:0000256" key="2">
    <source>
        <dbReference type="SAM" id="Coils"/>
    </source>
</evidence>
<comment type="caution">
    <text evidence="5">The sequence shown here is derived from an EMBL/GenBank/DDBJ whole genome shotgun (WGS) entry which is preliminary data.</text>
</comment>
<feature type="domain" description="CCHC-type" evidence="4">
    <location>
        <begin position="624"/>
        <end position="637"/>
    </location>
</feature>
<dbReference type="GO" id="GO:0003676">
    <property type="term" value="F:nucleic acid binding"/>
    <property type="evidence" value="ECO:0007669"/>
    <property type="project" value="InterPro"/>
</dbReference>
<feature type="compositionally biased region" description="Polar residues" evidence="3">
    <location>
        <begin position="541"/>
        <end position="563"/>
    </location>
</feature>
<dbReference type="InterPro" id="IPR001878">
    <property type="entry name" value="Znf_CCHC"/>
</dbReference>
<keyword evidence="1" id="KW-0479">Metal-binding</keyword>
<dbReference type="GO" id="GO:0008270">
    <property type="term" value="F:zinc ion binding"/>
    <property type="evidence" value="ECO:0007669"/>
    <property type="project" value="UniProtKB-KW"/>
</dbReference>
<feature type="domain" description="CCHC-type" evidence="4">
    <location>
        <begin position="284"/>
        <end position="299"/>
    </location>
</feature>
<sequence>MNTVDRLEEGYSTVRPPMFNGQFYQFWKSRMENFIKADNYQVWNVIEGGDNVITKLNGEGKIVPKPKAEFTTNDYQKLEHNAQALKYLICGLGPAEHNRVLGCKTAKQMWDLLEVTHEGTSRVKKSKIDIFMRNYELFVMKPGESIKDMITRFTNIINELSALGREITVEDQVRKILRSLPQVWKPKTTAIEEAKDLSTMTLEDLTGSLLTYELGLQEEQDAESARRERGIALKAQEEEEESESELEDEMSIFARQFGKMYRRFKNNRNKQGKNNFQSFNNQGCFVCGSLEHRAKDCSQKKNDRIYDKNKSSSNRRSSKDKGFKRDLKRAMMAAWGDSSDDEEEEGDKNSNHTGLCLMAHSDEESDQESFEVNFEIFLSKFDSLSKTKARKIFKRLTIELNQNISENDHLKSQITELEYKLEEATRAKIRLETKVGELIDERLKYSEVVLEQDQIICSLKLDSMNKQVNHDEKLLSKIPSVGTLIDHLHRLVAECTDFKNRPESQAYSATNNTRSRPYSGTGPPRHNKKENETAGLGYIPRNTQPNKKPDFQNRSFNGNRTRGQPSSRPYQQPPRTGPNWFDRLVQRHKNGYGQTPNRTFHKKTRGFYGKWKPKYVDTYDNRVCMHCGKIGHLRYQCHSRQKTLERCFDYVRYPSSNKYKMEPKQVWVPRANP</sequence>
<evidence type="ECO:0000313" key="6">
    <source>
        <dbReference type="Proteomes" id="UP001152523"/>
    </source>
</evidence>
<organism evidence="5 6">
    <name type="scientific">Cuscuta epithymum</name>
    <dbReference type="NCBI Taxonomy" id="186058"/>
    <lineage>
        <taxon>Eukaryota</taxon>
        <taxon>Viridiplantae</taxon>
        <taxon>Streptophyta</taxon>
        <taxon>Embryophyta</taxon>
        <taxon>Tracheophyta</taxon>
        <taxon>Spermatophyta</taxon>
        <taxon>Magnoliopsida</taxon>
        <taxon>eudicotyledons</taxon>
        <taxon>Gunneridae</taxon>
        <taxon>Pentapetalae</taxon>
        <taxon>asterids</taxon>
        <taxon>lamiids</taxon>
        <taxon>Solanales</taxon>
        <taxon>Convolvulaceae</taxon>
        <taxon>Cuscuteae</taxon>
        <taxon>Cuscuta</taxon>
        <taxon>Cuscuta subgen. Cuscuta</taxon>
    </lineage>
</organism>
<evidence type="ECO:0000256" key="1">
    <source>
        <dbReference type="PROSITE-ProRule" id="PRU00047"/>
    </source>
</evidence>
<feature type="region of interest" description="Disordered" evidence="3">
    <location>
        <begin position="334"/>
        <end position="353"/>
    </location>
</feature>
<feature type="coiled-coil region" evidence="2">
    <location>
        <begin position="407"/>
        <end position="441"/>
    </location>
</feature>
<name>A0AAV0GK71_9ASTE</name>
<dbReference type="PANTHER" id="PTHR34676">
    <property type="entry name" value="DUF4219 DOMAIN-CONTAINING PROTEIN-RELATED"/>
    <property type="match status" value="1"/>
</dbReference>
<feature type="compositionally biased region" description="Polar residues" evidence="3">
    <location>
        <begin position="503"/>
        <end position="518"/>
    </location>
</feature>
<dbReference type="PANTHER" id="PTHR34676:SF8">
    <property type="entry name" value="TRANSMEMBRANE PROTEIN"/>
    <property type="match status" value="1"/>
</dbReference>
<evidence type="ECO:0000256" key="3">
    <source>
        <dbReference type="SAM" id="MobiDB-lite"/>
    </source>
</evidence>
<dbReference type="Pfam" id="PF00098">
    <property type="entry name" value="zf-CCHC"/>
    <property type="match status" value="1"/>
</dbReference>
<dbReference type="SMART" id="SM00343">
    <property type="entry name" value="ZnF_C2HC"/>
    <property type="match status" value="2"/>
</dbReference>
<keyword evidence="2" id="KW-0175">Coiled coil</keyword>
<dbReference type="SUPFAM" id="SSF57756">
    <property type="entry name" value="Retrovirus zinc finger-like domains"/>
    <property type="match status" value="1"/>
</dbReference>